<dbReference type="eggNOG" id="ENOG5031XFU">
    <property type="taxonomic scope" value="Bacteria"/>
</dbReference>
<dbReference type="AlphaFoldDB" id="D3Q3E6"/>
<evidence type="ECO:0000313" key="3">
    <source>
        <dbReference type="Proteomes" id="UP000000844"/>
    </source>
</evidence>
<organism evidence="2 3">
    <name type="scientific">Stackebrandtia nassauensis (strain DSM 44728 / CIP 108903 / NRRL B-16338 / NBRC 102104 / LLR-40K-21)</name>
    <dbReference type="NCBI Taxonomy" id="446470"/>
    <lineage>
        <taxon>Bacteria</taxon>
        <taxon>Bacillati</taxon>
        <taxon>Actinomycetota</taxon>
        <taxon>Actinomycetes</taxon>
        <taxon>Glycomycetales</taxon>
        <taxon>Glycomycetaceae</taxon>
        <taxon>Stackebrandtia</taxon>
    </lineage>
</organism>
<keyword evidence="3" id="KW-1185">Reference proteome</keyword>
<protein>
    <submittedName>
        <fullName evidence="2">Uncharacterized protein</fullName>
    </submittedName>
</protein>
<feature type="transmembrane region" description="Helical" evidence="1">
    <location>
        <begin position="30"/>
        <end position="50"/>
    </location>
</feature>
<dbReference type="HOGENOM" id="CLU_737522_0_0_11"/>
<dbReference type="STRING" id="446470.Snas_2298"/>
<dbReference type="KEGG" id="sna:Snas_2298"/>
<evidence type="ECO:0000256" key="1">
    <source>
        <dbReference type="SAM" id="Phobius"/>
    </source>
</evidence>
<accession>D3Q3E6</accession>
<sequence>MLDREAAKNRIWVALRGIDLRSPDWWRKNARYVAIGAIVVVLLGIGGVVWTDSDDDPETVVTQFFDAIEDKNVDRALSFVSPDGYGVPAGDEAVFLDEDAISDDWRLLVVKQRSAVKSDGSAVVDVVLGDGKSTKAGVINVDDKYGQWQVVDPFIKVRFESASLSYLKVNDKTVVRQELYAHDVTNREVREYRLFPGMNAFFGNLKGTTGATAPGKLLLPTENSGDKALRVSPPKLKFTDTARKSVQDGVEAIVDDCVRFAMPQPSRCPFGVDSPHTDEFGVAYGDFDDVTWKLKKYPKVRLKDPGDDGDDTGGMPIKVDDPGSISLTAAAVTQDAASKAVTLTADCRFTAEPLRAVLGPDGKARVIPLGQSGSELASISFDLDTCGSDSSGGGS</sequence>
<dbReference type="Proteomes" id="UP000000844">
    <property type="component" value="Chromosome"/>
</dbReference>
<name>D3Q3E6_STANL</name>
<dbReference type="EMBL" id="CP001778">
    <property type="protein sequence ID" value="ADD41987.1"/>
    <property type="molecule type" value="Genomic_DNA"/>
</dbReference>
<keyword evidence="1" id="KW-0812">Transmembrane</keyword>
<reference evidence="2 3" key="1">
    <citation type="journal article" date="2009" name="Stand. Genomic Sci.">
        <title>Complete genome sequence of Stackebrandtia nassauensis type strain (LLR-40K-21).</title>
        <authorList>
            <person name="Munk C."/>
            <person name="Lapidus A."/>
            <person name="Copeland A."/>
            <person name="Jando M."/>
            <person name="Mayilraj S."/>
            <person name="Glavina Del Rio T."/>
            <person name="Nolan M."/>
            <person name="Chen F."/>
            <person name="Lucas S."/>
            <person name="Tice H."/>
            <person name="Cheng J.F."/>
            <person name="Han C."/>
            <person name="Detter J.C."/>
            <person name="Bruce D."/>
            <person name="Goodwin L."/>
            <person name="Chain P."/>
            <person name="Pitluck S."/>
            <person name="Goker M."/>
            <person name="Ovchinikova G."/>
            <person name="Pati A."/>
            <person name="Ivanova N."/>
            <person name="Mavromatis K."/>
            <person name="Chen A."/>
            <person name="Palaniappan K."/>
            <person name="Land M."/>
            <person name="Hauser L."/>
            <person name="Chang Y.J."/>
            <person name="Jeffries C.D."/>
            <person name="Bristow J."/>
            <person name="Eisen J.A."/>
            <person name="Markowitz V."/>
            <person name="Hugenholtz P."/>
            <person name="Kyrpides N.C."/>
            <person name="Klenk H.P."/>
        </authorList>
    </citation>
    <scope>NUCLEOTIDE SEQUENCE [LARGE SCALE GENOMIC DNA]</scope>
    <source>
        <strain evidence="3">DSM 44728 / CIP 108903 / NRRL B-16338 / NBRC 102104 / LLR-40K-21</strain>
    </source>
</reference>
<proteinExistence type="predicted"/>
<keyword evidence="1" id="KW-1133">Transmembrane helix</keyword>
<evidence type="ECO:0000313" key="2">
    <source>
        <dbReference type="EMBL" id="ADD41987.1"/>
    </source>
</evidence>
<keyword evidence="1" id="KW-0472">Membrane</keyword>
<gene>
    <name evidence="2" type="ordered locus">Snas_2298</name>
</gene>